<proteinExistence type="predicted"/>
<reference evidence="3" key="1">
    <citation type="submission" date="2023-08" db="EMBL/GenBank/DDBJ databases">
        <title>Comparative genomics and taxonomic characterization of three novel marine species of genus Marivirga.</title>
        <authorList>
            <person name="Muhammad N."/>
            <person name="Kim S.-G."/>
        </authorList>
    </citation>
    <scope>NUCLEOTIDE SEQUENCE</scope>
    <source>
        <strain evidence="3">BKB1-2</strain>
    </source>
</reference>
<keyword evidence="1" id="KW-0175">Coiled coil</keyword>
<sequence length="164" mass="19308">MIDNQIKIYGSRIVIISKKSPKIVRFILTLLLVMSFLIPFIAFYVAIDYKIGFQFGIVIAFLIFWGIGFYILRVILWNTYGKEVLTLNADKVRYIADYKFFKDGYQELDTKDLRVEIVLDSNLPESKGYLKIHNRNDSIETVLKSKKNDLDILKHEINKWYNNI</sequence>
<evidence type="ECO:0000313" key="3">
    <source>
        <dbReference type="EMBL" id="WKK81536.2"/>
    </source>
</evidence>
<keyword evidence="2" id="KW-0472">Membrane</keyword>
<dbReference type="EMBL" id="CP129968">
    <property type="protein sequence ID" value="WKK81536.2"/>
    <property type="molecule type" value="Genomic_DNA"/>
</dbReference>
<dbReference type="RefSeq" id="WP_322348149.1">
    <property type="nucleotide sequence ID" value="NZ_CP129968.2"/>
</dbReference>
<organism evidence="3">
    <name type="scientific">Marivirga arenosa</name>
    <dbReference type="NCBI Taxonomy" id="3059076"/>
    <lineage>
        <taxon>Bacteria</taxon>
        <taxon>Pseudomonadati</taxon>
        <taxon>Bacteroidota</taxon>
        <taxon>Cytophagia</taxon>
        <taxon>Cytophagales</taxon>
        <taxon>Marivirgaceae</taxon>
        <taxon>Marivirga</taxon>
    </lineage>
</organism>
<evidence type="ECO:0000256" key="1">
    <source>
        <dbReference type="SAM" id="Coils"/>
    </source>
</evidence>
<feature type="coiled-coil region" evidence="1">
    <location>
        <begin position="136"/>
        <end position="163"/>
    </location>
</feature>
<keyword evidence="2" id="KW-1133">Transmembrane helix</keyword>
<feature type="transmembrane region" description="Helical" evidence="2">
    <location>
        <begin position="53"/>
        <end position="72"/>
    </location>
</feature>
<gene>
    <name evidence="3" type="ORF">QYS47_04385</name>
</gene>
<feature type="transmembrane region" description="Helical" evidence="2">
    <location>
        <begin position="26"/>
        <end position="47"/>
    </location>
</feature>
<accession>A0AA49JD22</accession>
<name>A0AA49JD22_9BACT</name>
<keyword evidence="2" id="KW-0812">Transmembrane</keyword>
<dbReference type="AlphaFoldDB" id="A0AA49JD22"/>
<dbReference type="Proteomes" id="UP001232019">
    <property type="component" value="Chromosome"/>
</dbReference>
<dbReference type="KEGG" id="marp:QYS47_04385"/>
<evidence type="ECO:0000256" key="2">
    <source>
        <dbReference type="SAM" id="Phobius"/>
    </source>
</evidence>
<protein>
    <submittedName>
        <fullName evidence="3">Uncharacterized protein</fullName>
    </submittedName>
</protein>